<proteinExistence type="predicted"/>
<evidence type="ECO:0000313" key="2">
    <source>
        <dbReference type="EMBL" id="MBE9575271.1"/>
    </source>
</evidence>
<reference evidence="2 3" key="1">
    <citation type="submission" date="2020-10" db="EMBL/GenBank/DDBJ databases">
        <title>The genome sequence of Flavobacterium aquaticum 1Y8A.</title>
        <authorList>
            <person name="Liu Y."/>
        </authorList>
    </citation>
    <scope>NUCLEOTIDE SEQUENCE [LARGE SCALE GENOMIC DNA]</scope>
    <source>
        <strain evidence="2 3">1Y8A</strain>
    </source>
</reference>
<evidence type="ECO:0000256" key="1">
    <source>
        <dbReference type="SAM" id="SignalP"/>
    </source>
</evidence>
<evidence type="ECO:0000313" key="3">
    <source>
        <dbReference type="Proteomes" id="UP000656274"/>
    </source>
</evidence>
<keyword evidence="3" id="KW-1185">Reference proteome</keyword>
<keyword evidence="1" id="KW-0732">Signal</keyword>
<organism evidence="2 3">
    <name type="scientific">Flavobacterium proteolyticum</name>
    <dbReference type="NCBI Taxonomy" id="2911683"/>
    <lineage>
        <taxon>Bacteria</taxon>
        <taxon>Pseudomonadati</taxon>
        <taxon>Bacteroidota</taxon>
        <taxon>Flavobacteriia</taxon>
        <taxon>Flavobacteriales</taxon>
        <taxon>Flavobacteriaceae</taxon>
        <taxon>Flavobacterium</taxon>
    </lineage>
</organism>
<protein>
    <submittedName>
        <fullName evidence="2">DUF4249 domain-containing protein</fullName>
    </submittedName>
</protein>
<sequence length="397" mass="45139">MKKNILIKSLLLLFIVCNLSCTEPYVLQSDVYQNLLVVEATLTNELKHHEVKLTRTSRLNESQPEIETGAFVRIIGDDGSSYAFEEIDNLYKSENEFQAQPGILYKLVIETSTGKTYSSNLEKLPTSSPIESVIPFVENNNDGIRGVAIKVNSYDPTATSNFYRYTYEETYKVIAPKWSSEKLTFTSNNEVVISLRDDPNTQVCYKTEKSNEIILTSTNNLAEDRVTNFPILFIPQQTTKITHRYSINVTQHIENYDSYVFYNTLKNFSSSGNVLSQVQPGEVVGNIKCETNPSETVVGIFNIASVSSKRLFFNYEDIFPGEPLPEYYGSCDVQVYDSRCLSLNDPCTPYGYFNLKYGYENGQLVYYRSDGRFFEMVDPFCGDCTVLGSNVIPPFWQ</sequence>
<feature type="signal peptide" evidence="1">
    <location>
        <begin position="1"/>
        <end position="21"/>
    </location>
</feature>
<gene>
    <name evidence="2" type="ORF">IM755_00980</name>
</gene>
<name>A0ABR9WPV0_9FLAO</name>
<dbReference type="RefSeq" id="WP_026724208.1">
    <property type="nucleotide sequence ID" value="NZ_JADFTZ010000001.1"/>
</dbReference>
<dbReference type="Pfam" id="PF14054">
    <property type="entry name" value="DUF4249"/>
    <property type="match status" value="1"/>
</dbReference>
<dbReference type="InterPro" id="IPR025345">
    <property type="entry name" value="DUF4249"/>
</dbReference>
<dbReference type="Proteomes" id="UP000656274">
    <property type="component" value="Unassembled WGS sequence"/>
</dbReference>
<accession>A0ABR9WPV0</accession>
<dbReference type="EMBL" id="JADFTZ010000001">
    <property type="protein sequence ID" value="MBE9575271.1"/>
    <property type="molecule type" value="Genomic_DNA"/>
</dbReference>
<comment type="caution">
    <text evidence="2">The sequence shown here is derived from an EMBL/GenBank/DDBJ whole genome shotgun (WGS) entry which is preliminary data.</text>
</comment>
<feature type="chain" id="PRO_5047328937" evidence="1">
    <location>
        <begin position="22"/>
        <end position="397"/>
    </location>
</feature>